<dbReference type="SUPFAM" id="SSF52833">
    <property type="entry name" value="Thioredoxin-like"/>
    <property type="match status" value="1"/>
</dbReference>
<dbReference type="STRING" id="1051891.A0A0C3QJF6"/>
<reference evidence="3" key="2">
    <citation type="submission" date="2015-01" db="EMBL/GenBank/DDBJ databases">
        <title>Evolutionary Origins and Diversification of the Mycorrhizal Mutualists.</title>
        <authorList>
            <consortium name="DOE Joint Genome Institute"/>
            <consortium name="Mycorrhizal Genomics Consortium"/>
            <person name="Kohler A."/>
            <person name="Kuo A."/>
            <person name="Nagy L.G."/>
            <person name="Floudas D."/>
            <person name="Copeland A."/>
            <person name="Barry K.W."/>
            <person name="Cichocki N."/>
            <person name="Veneault-Fourrey C."/>
            <person name="LaButti K."/>
            <person name="Lindquist E.A."/>
            <person name="Lipzen A."/>
            <person name="Lundell T."/>
            <person name="Morin E."/>
            <person name="Murat C."/>
            <person name="Riley R."/>
            <person name="Ohm R."/>
            <person name="Sun H."/>
            <person name="Tunlid A."/>
            <person name="Henrissat B."/>
            <person name="Grigoriev I.V."/>
            <person name="Hibbett D.S."/>
            <person name="Martin F."/>
        </authorList>
    </citation>
    <scope>NUCLEOTIDE SEQUENCE [LARGE SCALE GENOMIC DNA]</scope>
    <source>
        <strain evidence="3">MUT 4182</strain>
    </source>
</reference>
<accession>A0A0C3QJF6</accession>
<dbReference type="InterPro" id="IPR036249">
    <property type="entry name" value="Thioredoxin-like_sf"/>
</dbReference>
<sequence length="100" mass="11763">MSTRTILPKFTLFVGKQCSLCVTAKEALEVVRQKRPFELETINIYDEGREKWRGKYKYEIPVLHLNDKMQAKGRWGEPEILKALEWYDSLKPEEKKGESS</sequence>
<name>A0A0C3QJF6_9AGAM</name>
<dbReference type="HOGENOM" id="CLU_125054_0_3_1"/>
<dbReference type="AlphaFoldDB" id="A0A0C3QJF6"/>
<dbReference type="InterPro" id="IPR008554">
    <property type="entry name" value="Glutaredoxin-like"/>
</dbReference>
<gene>
    <name evidence="2" type="ORF">M407DRAFT_243766</name>
</gene>
<dbReference type="Proteomes" id="UP000054248">
    <property type="component" value="Unassembled WGS sequence"/>
</dbReference>
<keyword evidence="1" id="KW-0249">Electron transport</keyword>
<dbReference type="PANTHER" id="PTHR33558:SF1">
    <property type="entry name" value="GLUTAREDOXIN-LIKE PROTEIN C5ORF63 HOMOLOG"/>
    <property type="match status" value="1"/>
</dbReference>
<protein>
    <recommendedName>
        <fullName evidence="1">Glutaredoxin-like protein</fullName>
    </recommendedName>
</protein>
<dbReference type="InterPro" id="IPR052565">
    <property type="entry name" value="Glutaredoxin-like_YDR286C"/>
</dbReference>
<keyword evidence="3" id="KW-1185">Reference proteome</keyword>
<proteinExistence type="inferred from homology"/>
<reference evidence="2 3" key="1">
    <citation type="submission" date="2014-04" db="EMBL/GenBank/DDBJ databases">
        <authorList>
            <consortium name="DOE Joint Genome Institute"/>
            <person name="Kuo A."/>
            <person name="Girlanda M."/>
            <person name="Perotto S."/>
            <person name="Kohler A."/>
            <person name="Nagy L.G."/>
            <person name="Floudas D."/>
            <person name="Copeland A."/>
            <person name="Barry K.W."/>
            <person name="Cichocki N."/>
            <person name="Veneault-Fourrey C."/>
            <person name="LaButti K."/>
            <person name="Lindquist E.A."/>
            <person name="Lipzen A."/>
            <person name="Lundell T."/>
            <person name="Morin E."/>
            <person name="Murat C."/>
            <person name="Sun H."/>
            <person name="Tunlid A."/>
            <person name="Henrissat B."/>
            <person name="Grigoriev I.V."/>
            <person name="Hibbett D.S."/>
            <person name="Martin F."/>
            <person name="Nordberg H.P."/>
            <person name="Cantor M.N."/>
            <person name="Hua S.X."/>
        </authorList>
    </citation>
    <scope>NUCLEOTIDE SEQUENCE [LARGE SCALE GENOMIC DNA]</scope>
    <source>
        <strain evidence="2 3">MUT 4182</strain>
    </source>
</reference>
<evidence type="ECO:0000256" key="1">
    <source>
        <dbReference type="RuleBase" id="RU363082"/>
    </source>
</evidence>
<comment type="similarity">
    <text evidence="1">Belongs to the glutaredoxin family.</text>
</comment>
<dbReference type="PANTHER" id="PTHR33558">
    <property type="entry name" value="GLUTAREDOXIN-LIKE PROTEIN C5ORF63 HOMOLOG"/>
    <property type="match status" value="1"/>
</dbReference>
<dbReference type="Pfam" id="PF05768">
    <property type="entry name" value="Glrx-like"/>
    <property type="match status" value="1"/>
</dbReference>
<dbReference type="OrthoDB" id="429967at2759"/>
<dbReference type="EMBL" id="KN823026">
    <property type="protein sequence ID" value="KIO26299.1"/>
    <property type="molecule type" value="Genomic_DNA"/>
</dbReference>
<evidence type="ECO:0000313" key="3">
    <source>
        <dbReference type="Proteomes" id="UP000054248"/>
    </source>
</evidence>
<organism evidence="2 3">
    <name type="scientific">Tulasnella calospora MUT 4182</name>
    <dbReference type="NCBI Taxonomy" id="1051891"/>
    <lineage>
        <taxon>Eukaryota</taxon>
        <taxon>Fungi</taxon>
        <taxon>Dikarya</taxon>
        <taxon>Basidiomycota</taxon>
        <taxon>Agaricomycotina</taxon>
        <taxon>Agaricomycetes</taxon>
        <taxon>Cantharellales</taxon>
        <taxon>Tulasnellaceae</taxon>
        <taxon>Tulasnella</taxon>
    </lineage>
</organism>
<dbReference type="Gene3D" id="3.40.30.10">
    <property type="entry name" value="Glutaredoxin"/>
    <property type="match status" value="1"/>
</dbReference>
<evidence type="ECO:0000313" key="2">
    <source>
        <dbReference type="EMBL" id="KIO26299.1"/>
    </source>
</evidence>
<keyword evidence="1" id="KW-0813">Transport</keyword>